<evidence type="ECO:0000313" key="1">
    <source>
        <dbReference type="EMBL" id="ABM07213.1"/>
    </source>
</evidence>
<reference evidence="1 2" key="1">
    <citation type="journal article" date="2006" name="PLoS Genet.">
        <title>Secrets of soil survival revealed by the genome sequence of Arthrobacter aurescens TC1.</title>
        <authorList>
            <person name="Mongodin E.F."/>
            <person name="Shapir N."/>
            <person name="Daugherty S.C."/>
            <person name="DeBoy R.T."/>
            <person name="Emerson J.B."/>
            <person name="Shvartzbeyn A."/>
            <person name="Radune D."/>
            <person name="Vamathevan J."/>
            <person name="Riggs F."/>
            <person name="Grinberg V."/>
            <person name="Khouri H."/>
            <person name="Wackett L.P."/>
            <person name="Nelson K.E."/>
            <person name="Sadowsky M.J."/>
        </authorList>
    </citation>
    <scope>NUCLEOTIDE SEQUENCE [LARGE SCALE GENOMIC DNA]</scope>
    <source>
        <strain evidence="1 2">TC1</strain>
    </source>
</reference>
<dbReference type="eggNOG" id="ENOG50334KM">
    <property type="taxonomic scope" value="Bacteria"/>
</dbReference>
<accession>A1R5I3</accession>
<sequence length="83" mass="8868">MTLTIPSTMVDGMEVDRMKTLVGSMDGMGPAEALYAVAELQKEVGRAEASLVRAARQSGLSWEAIALCLGVSKQAVHKKYGKQ</sequence>
<dbReference type="STRING" id="290340.AAur_1735"/>
<dbReference type="HOGENOM" id="CLU_185993_1_0_11"/>
<protein>
    <recommendedName>
        <fullName evidence="3">Transcriptional regulator</fullName>
    </recommendedName>
</protein>
<name>A1R5I3_PAEAT</name>
<dbReference type="EMBL" id="CP000474">
    <property type="protein sequence ID" value="ABM07213.1"/>
    <property type="molecule type" value="Genomic_DNA"/>
</dbReference>
<organism evidence="1 2">
    <name type="scientific">Paenarthrobacter aurescens (strain TC1)</name>
    <dbReference type="NCBI Taxonomy" id="290340"/>
    <lineage>
        <taxon>Bacteria</taxon>
        <taxon>Bacillati</taxon>
        <taxon>Actinomycetota</taxon>
        <taxon>Actinomycetes</taxon>
        <taxon>Micrococcales</taxon>
        <taxon>Micrococcaceae</taxon>
        <taxon>Paenarthrobacter</taxon>
    </lineage>
</organism>
<dbReference type="KEGG" id="aau:AAur_1735"/>
<keyword evidence="2" id="KW-1185">Reference proteome</keyword>
<gene>
    <name evidence="1" type="ordered locus">AAur_1735</name>
</gene>
<proteinExistence type="predicted"/>
<dbReference type="Proteomes" id="UP000000637">
    <property type="component" value="Chromosome"/>
</dbReference>
<evidence type="ECO:0008006" key="3">
    <source>
        <dbReference type="Google" id="ProtNLM"/>
    </source>
</evidence>
<dbReference type="AlphaFoldDB" id="A1R5I3"/>
<evidence type="ECO:0000313" key="2">
    <source>
        <dbReference type="Proteomes" id="UP000000637"/>
    </source>
</evidence>